<dbReference type="Proteomes" id="UP000037239">
    <property type="component" value="Unassembled WGS sequence"/>
</dbReference>
<keyword evidence="3" id="KW-1133">Transmembrane helix</keyword>
<dbReference type="NCBIfam" id="TIGR01076">
    <property type="entry name" value="sortase_fam"/>
    <property type="match status" value="1"/>
</dbReference>
<evidence type="ECO:0000256" key="1">
    <source>
        <dbReference type="ARBA" id="ARBA00022801"/>
    </source>
</evidence>
<reference evidence="4 5" key="1">
    <citation type="journal article" date="2015" name="Int J Genomics">
        <title>Comparative Genomics Revealed Genetic Diversity and Species/Strain-Level Differences in Carbohydrate Metabolism of Three Probiotic Bifidobacterial Species.</title>
        <authorList>
            <person name="Odamaki T."/>
            <person name="Horigome A."/>
            <person name="Sugahara H."/>
            <person name="Hashikura N."/>
            <person name="Minami J."/>
            <person name="Xiao J.Z."/>
            <person name="Abe F."/>
        </authorList>
    </citation>
    <scope>NUCLEOTIDE SEQUENCE [LARGE SCALE GENOMIC DNA]</scope>
    <source>
        <strain evidence="4 5">MCC 0483</strain>
    </source>
</reference>
<name>A0AB34T719_9BIFI</name>
<gene>
    <name evidence="4" type="ORF">BAAM0483_08835</name>
</gene>
<feature type="active site" description="Acyl-thioester intermediate" evidence="2">
    <location>
        <position position="230"/>
    </location>
</feature>
<comment type="caution">
    <text evidence="4">The sequence shown here is derived from an EMBL/GenBank/DDBJ whole genome shotgun (WGS) entry which is preliminary data.</text>
</comment>
<keyword evidence="3" id="KW-0472">Membrane</keyword>
<dbReference type="InterPro" id="IPR023365">
    <property type="entry name" value="Sortase_dom-sf"/>
</dbReference>
<evidence type="ECO:0000313" key="4">
    <source>
        <dbReference type="EMBL" id="KOA48261.1"/>
    </source>
</evidence>
<accession>A0AB34T719</accession>
<dbReference type="InterPro" id="IPR042002">
    <property type="entry name" value="Sortase_C"/>
</dbReference>
<dbReference type="NCBIfam" id="NF033745">
    <property type="entry name" value="class_C_sortase"/>
    <property type="match status" value="1"/>
</dbReference>
<dbReference type="Pfam" id="PF04203">
    <property type="entry name" value="Sortase"/>
    <property type="match status" value="1"/>
</dbReference>
<dbReference type="RefSeq" id="WP_052826707.1">
    <property type="nucleotide sequence ID" value="NZ_AWFK01000017.1"/>
</dbReference>
<evidence type="ECO:0000313" key="5">
    <source>
        <dbReference type="Proteomes" id="UP000037239"/>
    </source>
</evidence>
<dbReference type="AlphaFoldDB" id="A0AB34T719"/>
<dbReference type="GO" id="GO:0016787">
    <property type="term" value="F:hydrolase activity"/>
    <property type="evidence" value="ECO:0007669"/>
    <property type="project" value="UniProtKB-KW"/>
</dbReference>
<evidence type="ECO:0000256" key="2">
    <source>
        <dbReference type="PIRSR" id="PIRSR605754-1"/>
    </source>
</evidence>
<proteinExistence type="predicted"/>
<keyword evidence="1" id="KW-0378">Hydrolase</keyword>
<evidence type="ECO:0008006" key="6">
    <source>
        <dbReference type="Google" id="ProtNLM"/>
    </source>
</evidence>
<organism evidence="4 5">
    <name type="scientific">Bifidobacterium animalis subsp. animalis MCC 0483</name>
    <dbReference type="NCBI Taxonomy" id="1365955"/>
    <lineage>
        <taxon>Bacteria</taxon>
        <taxon>Bacillati</taxon>
        <taxon>Actinomycetota</taxon>
        <taxon>Actinomycetes</taxon>
        <taxon>Bifidobacteriales</taxon>
        <taxon>Bifidobacteriaceae</taxon>
        <taxon>Bifidobacterium</taxon>
    </lineage>
</organism>
<dbReference type="EMBL" id="AWFK01000017">
    <property type="protein sequence ID" value="KOA48261.1"/>
    <property type="molecule type" value="Genomic_DNA"/>
</dbReference>
<protein>
    <recommendedName>
        <fullName evidence="6">Class C sortase</fullName>
    </recommendedName>
</protein>
<dbReference type="InterPro" id="IPR005754">
    <property type="entry name" value="Sortase"/>
</dbReference>
<feature type="transmembrane region" description="Helical" evidence="3">
    <location>
        <begin position="265"/>
        <end position="287"/>
    </location>
</feature>
<feature type="transmembrane region" description="Helical" evidence="3">
    <location>
        <begin position="9"/>
        <end position="31"/>
    </location>
</feature>
<keyword evidence="3" id="KW-0812">Transmembrane</keyword>
<dbReference type="Gene3D" id="2.40.260.10">
    <property type="entry name" value="Sortase"/>
    <property type="match status" value="1"/>
</dbReference>
<dbReference type="SUPFAM" id="SSF63817">
    <property type="entry name" value="Sortase"/>
    <property type="match status" value="1"/>
</dbReference>
<dbReference type="CDD" id="cd05827">
    <property type="entry name" value="Sortase_C"/>
    <property type="match status" value="1"/>
</dbReference>
<sequence length="316" mass="34702">MSRHDLPTAIIAAFGWLCYLAFLLMLIWVVGTLVHNDVLEKEAARNITEASRSWSVQRKNAELEKAYAYNHDLRKYFNGRILADTTNENGATIEREDARYNSTLNVDGNGGMARLVIPKISVDIPVGHTTLAHVLNRGAGHVYGTDMPVGESGTLSAIAAHSGGFQGLLFTRLNELDDGDTFEIQVAGETQVYRVFNKRTILPDQLEDNLAQIRDMEGRNDNAIVTLITCTPLGVNTHRLLVSGIRVPDSQAKFAYNQGDGRLRWFLIGVTSSLIALLLGLAFLTLWKKGHGLPRLKHCAGWQGVSPLPGLGDDAQ</sequence>
<feature type="active site" description="Proton donor/acceptor" evidence="2">
    <location>
        <position position="161"/>
    </location>
</feature>
<evidence type="ECO:0000256" key="3">
    <source>
        <dbReference type="SAM" id="Phobius"/>
    </source>
</evidence>